<evidence type="ECO:0000256" key="2">
    <source>
        <dbReference type="SAM" id="Phobius"/>
    </source>
</evidence>
<feature type="transmembrane region" description="Helical" evidence="2">
    <location>
        <begin position="29"/>
        <end position="48"/>
    </location>
</feature>
<sequence length="104" mass="11409">MSAAAKYTLGRLGLFVVVVLALWPVDIDIFLKLILALVFSAALSFFLLRGWRDQMGQQMAEAADRRKAEKERLRSALAGTDDESAGVTAEDPSTKPDDGKPKRD</sequence>
<keyword evidence="2" id="KW-1133">Transmembrane helix</keyword>
<feature type="compositionally biased region" description="Basic and acidic residues" evidence="1">
    <location>
        <begin position="62"/>
        <end position="74"/>
    </location>
</feature>
<keyword evidence="2" id="KW-0472">Membrane</keyword>
<dbReference type="Proteomes" id="UP001597260">
    <property type="component" value="Unassembled WGS sequence"/>
</dbReference>
<reference evidence="4" key="1">
    <citation type="journal article" date="2019" name="Int. J. Syst. Evol. Microbiol.">
        <title>The Global Catalogue of Microorganisms (GCM) 10K type strain sequencing project: providing services to taxonomists for standard genome sequencing and annotation.</title>
        <authorList>
            <consortium name="The Broad Institute Genomics Platform"/>
            <consortium name="The Broad Institute Genome Sequencing Center for Infectious Disease"/>
            <person name="Wu L."/>
            <person name="Ma J."/>
        </authorList>
    </citation>
    <scope>NUCLEOTIDE SEQUENCE [LARGE SCALE GENOMIC DNA]</scope>
    <source>
        <strain evidence="4">JCM 31037</strain>
    </source>
</reference>
<comment type="caution">
    <text evidence="3">The sequence shown here is derived from an EMBL/GenBank/DDBJ whole genome shotgun (WGS) entry which is preliminary data.</text>
</comment>
<keyword evidence="2" id="KW-0812">Transmembrane</keyword>
<accession>A0ABW3YGW3</accession>
<proteinExistence type="predicted"/>
<name>A0ABW3YGW3_9ACTN</name>
<dbReference type="InterPro" id="IPR025323">
    <property type="entry name" value="DUF4229"/>
</dbReference>
<dbReference type="Pfam" id="PF14012">
    <property type="entry name" value="DUF4229"/>
    <property type="match status" value="1"/>
</dbReference>
<evidence type="ECO:0000313" key="3">
    <source>
        <dbReference type="EMBL" id="MFD1322514.1"/>
    </source>
</evidence>
<keyword evidence="4" id="KW-1185">Reference proteome</keyword>
<evidence type="ECO:0000256" key="1">
    <source>
        <dbReference type="SAM" id="MobiDB-lite"/>
    </source>
</evidence>
<feature type="region of interest" description="Disordered" evidence="1">
    <location>
        <begin position="62"/>
        <end position="104"/>
    </location>
</feature>
<evidence type="ECO:0000313" key="4">
    <source>
        <dbReference type="Proteomes" id="UP001597260"/>
    </source>
</evidence>
<feature type="compositionally biased region" description="Basic and acidic residues" evidence="1">
    <location>
        <begin position="92"/>
        <end position="104"/>
    </location>
</feature>
<protein>
    <submittedName>
        <fullName evidence="3">DUF4229 domain-containing protein</fullName>
    </submittedName>
</protein>
<organism evidence="3 4">
    <name type="scientific">Micromonospora sonneratiae</name>
    <dbReference type="NCBI Taxonomy" id="1184706"/>
    <lineage>
        <taxon>Bacteria</taxon>
        <taxon>Bacillati</taxon>
        <taxon>Actinomycetota</taxon>
        <taxon>Actinomycetes</taxon>
        <taxon>Micromonosporales</taxon>
        <taxon>Micromonosporaceae</taxon>
        <taxon>Micromonospora</taxon>
    </lineage>
</organism>
<dbReference type="RefSeq" id="WP_377571621.1">
    <property type="nucleotide sequence ID" value="NZ_JBHTMP010000021.1"/>
</dbReference>
<gene>
    <name evidence="3" type="ORF">ACFQ4H_15560</name>
</gene>
<dbReference type="EMBL" id="JBHTMP010000021">
    <property type="protein sequence ID" value="MFD1322514.1"/>
    <property type="molecule type" value="Genomic_DNA"/>
</dbReference>
<feature type="transmembrane region" description="Helical" evidence="2">
    <location>
        <begin position="7"/>
        <end position="23"/>
    </location>
</feature>